<dbReference type="RefSeq" id="WP_049700653.1">
    <property type="nucleotide sequence ID" value="NZ_JAQDQF010000013.1"/>
</dbReference>
<name>A0ABR5I8Z1_9ACTN</name>
<dbReference type="PANTHER" id="PTHR35309">
    <property type="match status" value="1"/>
</dbReference>
<comment type="caution">
    <text evidence="1">The sequence shown here is derived from an EMBL/GenBank/DDBJ whole genome shotgun (WGS) entry which is preliminary data.</text>
</comment>
<accession>A0ABR5I8Z1</accession>
<dbReference type="InterPro" id="IPR025893">
    <property type="entry name" value="Tocopherol_cyclase"/>
</dbReference>
<dbReference type="SUPFAM" id="SSF159245">
    <property type="entry name" value="AttH-like"/>
    <property type="match status" value="1"/>
</dbReference>
<dbReference type="Pfam" id="PF14249">
    <property type="entry name" value="Tocopherol_cycl"/>
    <property type="match status" value="1"/>
</dbReference>
<organism evidence="1 2">
    <name type="scientific">Gordonia jacobaea</name>
    <dbReference type="NCBI Taxonomy" id="122202"/>
    <lineage>
        <taxon>Bacteria</taxon>
        <taxon>Bacillati</taxon>
        <taxon>Actinomycetota</taxon>
        <taxon>Actinomycetes</taxon>
        <taxon>Mycobacteriales</taxon>
        <taxon>Gordoniaceae</taxon>
        <taxon>Gordonia</taxon>
    </lineage>
</organism>
<evidence type="ECO:0000313" key="1">
    <source>
        <dbReference type="EMBL" id="KNA89876.1"/>
    </source>
</evidence>
<dbReference type="Proteomes" id="UP000037247">
    <property type="component" value="Unassembled WGS sequence"/>
</dbReference>
<dbReference type="PANTHER" id="PTHR35309:SF4">
    <property type="entry name" value="TOCOPHEROL CYCLASE"/>
    <property type="match status" value="1"/>
</dbReference>
<protein>
    <recommendedName>
        <fullName evidence="3">Tocopherol cyclase</fullName>
    </recommendedName>
</protein>
<proteinExistence type="predicted"/>
<dbReference type="EMBL" id="LDTZ01000022">
    <property type="protein sequence ID" value="KNA89876.1"/>
    <property type="molecule type" value="Genomic_DNA"/>
</dbReference>
<evidence type="ECO:0008006" key="3">
    <source>
        <dbReference type="Google" id="ProtNLM"/>
    </source>
</evidence>
<reference evidence="1 2" key="1">
    <citation type="submission" date="2015-05" db="EMBL/GenBank/DDBJ databases">
        <title>Draft genome sequence of the bacterium Gordonia jacobaea a new member of the Gordonia genus.</title>
        <authorList>
            <person name="Jimenez-Galisteo G."/>
            <person name="Dominguez A."/>
            <person name="Munoz E."/>
            <person name="Vinas M."/>
        </authorList>
    </citation>
    <scope>NUCLEOTIDE SEQUENCE [LARGE SCALE GENOMIC DNA]</scope>
    <source>
        <strain evidence="2">mv1</strain>
    </source>
</reference>
<sequence>MPHSGMRPLDWPLRELVALYRRTGADVPYGDPLPSHGTEMEGWFWRLTDRATGRAVVALCSCNRHDAGDWSTAAIVLEPGAVVRQAAIGAAVADPREFSVRAQEQGNYLDANRGGVALTIDDVTVDLRVDNTRPWPKAFGGGGVFSSIPFLNQYWHAYCLGGRASATVTGPGVDWRFDDARLYCERNWGAGFPQRWWWGEAHDFGDDDVCVAFSGGLLELGPVKQEVTGVVVRIGFRVLRITPPALTSYHFDRNTWHWHITARTVRFAIELDGHGVGEPPVLPVPIPHERRNVDTDYEFLDGTLRCTVREWGRVIYDGTSSLAGLEIGDRPA</sequence>
<keyword evidence="2" id="KW-1185">Reference proteome</keyword>
<evidence type="ECO:0000313" key="2">
    <source>
        <dbReference type="Proteomes" id="UP000037247"/>
    </source>
</evidence>
<gene>
    <name evidence="1" type="ORF">ABW18_19390</name>
</gene>